<sequence length="64" mass="7132">MAIRANLAAVHNDDDNLQAAFLNKEWVELHLAVLTPQERDALPGVEVQIVALLSEFAVDHLDRD</sequence>
<dbReference type="AlphaFoldDB" id="A0A1B1CJ03"/>
<organism evidence="1 2">
    <name type="scientific">Rhizobium leguminosarum</name>
    <dbReference type="NCBI Taxonomy" id="384"/>
    <lineage>
        <taxon>Bacteria</taxon>
        <taxon>Pseudomonadati</taxon>
        <taxon>Pseudomonadota</taxon>
        <taxon>Alphaproteobacteria</taxon>
        <taxon>Hyphomicrobiales</taxon>
        <taxon>Rhizobiaceae</taxon>
        <taxon>Rhizobium/Agrobacterium group</taxon>
        <taxon>Rhizobium</taxon>
    </lineage>
</organism>
<evidence type="ECO:0000313" key="2">
    <source>
        <dbReference type="Proteomes" id="UP000092691"/>
    </source>
</evidence>
<accession>A0A1B1CJ03</accession>
<name>A0A1B1CJ03_RHILE</name>
<keyword evidence="1" id="KW-0614">Plasmid</keyword>
<geneLocation type="plasmid" evidence="1 2">
    <name>unnamed1</name>
</geneLocation>
<dbReference type="EMBL" id="CP016287">
    <property type="protein sequence ID" value="ANP89742.1"/>
    <property type="molecule type" value="Genomic_DNA"/>
</dbReference>
<proteinExistence type="predicted"/>
<gene>
    <name evidence="1" type="ORF">BA011_28870</name>
</gene>
<reference evidence="1 2" key="1">
    <citation type="submission" date="2016-06" db="EMBL/GenBank/DDBJ databases">
        <title>Microsymbionts genomes from the relict species Vavilovia formosa.</title>
        <authorList>
            <person name="Chirak E."/>
            <person name="Kimeklis A."/>
            <person name="Andronov E."/>
        </authorList>
    </citation>
    <scope>NUCLEOTIDE SEQUENCE [LARGE SCALE GENOMIC DNA]</scope>
    <source>
        <strain evidence="1 2">Vaf10</strain>
        <plasmid evidence="2">Plasmid unnamed1</plasmid>
    </source>
</reference>
<dbReference type="Proteomes" id="UP000092691">
    <property type="component" value="Plasmid unnamed1"/>
</dbReference>
<evidence type="ECO:0000313" key="1">
    <source>
        <dbReference type="EMBL" id="ANP89742.1"/>
    </source>
</evidence>
<protein>
    <submittedName>
        <fullName evidence="1">Uncharacterized protein</fullName>
    </submittedName>
</protein>